<dbReference type="GO" id="GO:0051015">
    <property type="term" value="F:actin filament binding"/>
    <property type="evidence" value="ECO:0007669"/>
    <property type="project" value="TreeGrafter"/>
</dbReference>
<dbReference type="SUPFAM" id="SSF50044">
    <property type="entry name" value="SH3-domain"/>
    <property type="match status" value="1"/>
</dbReference>
<feature type="compositionally biased region" description="Acidic residues" evidence="4">
    <location>
        <begin position="371"/>
        <end position="380"/>
    </location>
</feature>
<dbReference type="Proteomes" id="UP000262825">
    <property type="component" value="Unassembled WGS sequence"/>
</dbReference>
<dbReference type="Pfam" id="PF04366">
    <property type="entry name" value="Ysc84"/>
    <property type="match status" value="1"/>
</dbReference>
<name>A0A376B1K0_9ASCO</name>
<organism evidence="6 7">
    <name type="scientific">Saccharomycodes ludwigii</name>
    <dbReference type="NCBI Taxonomy" id="36035"/>
    <lineage>
        <taxon>Eukaryota</taxon>
        <taxon>Fungi</taxon>
        <taxon>Dikarya</taxon>
        <taxon>Ascomycota</taxon>
        <taxon>Saccharomycotina</taxon>
        <taxon>Saccharomycetes</taxon>
        <taxon>Saccharomycodales</taxon>
        <taxon>Saccharomycodaceae</taxon>
        <taxon>Saccharomycodes</taxon>
    </lineage>
</organism>
<feature type="compositionally biased region" description="Polar residues" evidence="4">
    <location>
        <begin position="415"/>
        <end position="436"/>
    </location>
</feature>
<dbReference type="GO" id="GO:0035091">
    <property type="term" value="F:phosphatidylinositol binding"/>
    <property type="evidence" value="ECO:0007669"/>
    <property type="project" value="TreeGrafter"/>
</dbReference>
<dbReference type="AlphaFoldDB" id="A0A376B1K0"/>
<evidence type="ECO:0000256" key="3">
    <source>
        <dbReference type="PROSITE-ProRule" id="PRU00192"/>
    </source>
</evidence>
<dbReference type="CDD" id="cd11525">
    <property type="entry name" value="SYLF_SH3YL1_like"/>
    <property type="match status" value="1"/>
</dbReference>
<gene>
    <name evidence="6" type="ORF">SCODWIG_00316</name>
</gene>
<dbReference type="Pfam" id="PF00018">
    <property type="entry name" value="SH3_1"/>
    <property type="match status" value="1"/>
</dbReference>
<evidence type="ECO:0000259" key="5">
    <source>
        <dbReference type="PROSITE" id="PS50002"/>
    </source>
</evidence>
<dbReference type="Gene3D" id="2.30.30.40">
    <property type="entry name" value="SH3 Domains"/>
    <property type="match status" value="1"/>
</dbReference>
<dbReference type="InterPro" id="IPR036028">
    <property type="entry name" value="SH3-like_dom_sf"/>
</dbReference>
<dbReference type="InterPro" id="IPR001452">
    <property type="entry name" value="SH3_domain"/>
</dbReference>
<keyword evidence="2 3" id="KW-0728">SH3 domain</keyword>
<evidence type="ECO:0000313" key="6">
    <source>
        <dbReference type="EMBL" id="SSD58555.1"/>
    </source>
</evidence>
<feature type="region of interest" description="Disordered" evidence="4">
    <location>
        <begin position="237"/>
        <end position="439"/>
    </location>
</feature>
<dbReference type="GO" id="GO:0030479">
    <property type="term" value="C:actin cortical patch"/>
    <property type="evidence" value="ECO:0007669"/>
    <property type="project" value="TreeGrafter"/>
</dbReference>
<dbReference type="FunFam" id="2.30.30.40:FF:000100">
    <property type="entry name" value="SH3 domain-containing YSC84-like protein 1"/>
    <property type="match status" value="1"/>
</dbReference>
<evidence type="ECO:0000256" key="2">
    <source>
        <dbReference type="ARBA" id="ARBA00022443"/>
    </source>
</evidence>
<dbReference type="PANTHER" id="PTHR15629">
    <property type="entry name" value="SH3YL1 PROTEIN"/>
    <property type="match status" value="1"/>
</dbReference>
<dbReference type="InterPro" id="IPR033643">
    <property type="entry name" value="SYLF_SH3YL1-like"/>
</dbReference>
<comment type="similarity">
    <text evidence="1">Belongs to the SH3YL1 family.</text>
</comment>
<keyword evidence="7" id="KW-1185">Reference proteome</keyword>
<dbReference type="VEuPathDB" id="FungiDB:SCODWIG_00316"/>
<dbReference type="EMBL" id="UFAJ01000023">
    <property type="protein sequence ID" value="SSD58555.1"/>
    <property type="molecule type" value="Genomic_DNA"/>
</dbReference>
<dbReference type="CDD" id="cd11842">
    <property type="entry name" value="SH3_Ysc84p_like"/>
    <property type="match status" value="1"/>
</dbReference>
<feature type="compositionally biased region" description="Acidic residues" evidence="4">
    <location>
        <begin position="272"/>
        <end position="284"/>
    </location>
</feature>
<reference evidence="7" key="1">
    <citation type="submission" date="2018-06" db="EMBL/GenBank/DDBJ databases">
        <authorList>
            <person name="Guldener U."/>
        </authorList>
    </citation>
    <scope>NUCLEOTIDE SEQUENCE [LARGE SCALE GENOMIC DNA]</scope>
    <source>
        <strain evidence="7">UTAD17</strain>
    </source>
</reference>
<dbReference type="InterPro" id="IPR007461">
    <property type="entry name" value="Ysc84_actin-binding"/>
</dbReference>
<accession>A0A376B1K0</accession>
<dbReference type="SMART" id="SM00326">
    <property type="entry name" value="SH3"/>
    <property type="match status" value="1"/>
</dbReference>
<dbReference type="InterPro" id="IPR051702">
    <property type="entry name" value="SH3_domain_YSC84-like"/>
</dbReference>
<evidence type="ECO:0000256" key="1">
    <source>
        <dbReference type="ARBA" id="ARBA00007761"/>
    </source>
</evidence>
<feature type="compositionally biased region" description="Basic residues" evidence="4">
    <location>
        <begin position="291"/>
        <end position="302"/>
    </location>
</feature>
<protein>
    <submittedName>
        <fullName evidence="6">Related to Protein YSC84</fullName>
    </submittedName>
</protein>
<evidence type="ECO:0000256" key="4">
    <source>
        <dbReference type="SAM" id="MobiDB-lite"/>
    </source>
</evidence>
<sequence>MGINNPIPQSLKAETKKATKVLQSFVKPNQVFGADEVIPPHILRRAKGLAIITVFKAGFLFSGRAGSGIIISRLPDGEWSAPSAIALAGAGAGGMVGMELTDFVFILNTLEAVKTFSQFGSVTLGGNMSLAAGPLGRSAEAAATASTGSVASIFSYSKTKGLFAGVSLEGSVLVERREANRKVYGGNCTAKLILSGRVDPPMFADSLYRILDSKVFSYTDSDDNDDWEARSSLYDDIPSSFGSEDDNQSYYSRRAGGGRRRGGNNNSRYADDFDDVGFDNDFDDDGLRSPPNRRRGSGRRGGRSTYNDDFGYDDGDNDYDRRGGGSGRYNNDDGYDERFSRARKYRSPPQNDLNSRRRVGSPRGTGRYNDRDDDFFDDNDNPSGSGVNDYYRRARANSHSTRTRWEDDVYDTPAGGSSSSDNNRIQSNNDSAQPLASNPAKYEKEIGDSGLTLPKAVALYTFKGEQNGDLPFKKGDVITIIKKSDSQNDWWTGRVNGQEGIFPANYVELV</sequence>
<feature type="domain" description="SH3" evidence="5">
    <location>
        <begin position="451"/>
        <end position="510"/>
    </location>
</feature>
<dbReference type="GO" id="GO:0051017">
    <property type="term" value="P:actin filament bundle assembly"/>
    <property type="evidence" value="ECO:0007669"/>
    <property type="project" value="TreeGrafter"/>
</dbReference>
<proteinExistence type="inferred from homology"/>
<dbReference type="OrthoDB" id="443981at2759"/>
<dbReference type="PANTHER" id="PTHR15629:SF2">
    <property type="entry name" value="SH3 DOMAIN-CONTAINING YSC84-LIKE PROTEIN 1"/>
    <property type="match status" value="1"/>
</dbReference>
<evidence type="ECO:0000313" key="7">
    <source>
        <dbReference type="Proteomes" id="UP000262825"/>
    </source>
</evidence>
<dbReference type="PROSITE" id="PS50002">
    <property type="entry name" value="SH3"/>
    <property type="match status" value="1"/>
</dbReference>
<dbReference type="PRINTS" id="PR00452">
    <property type="entry name" value="SH3DOMAIN"/>
</dbReference>
<dbReference type="GO" id="GO:0051666">
    <property type="term" value="P:actin cortical patch localization"/>
    <property type="evidence" value="ECO:0007669"/>
    <property type="project" value="TreeGrafter"/>
</dbReference>